<evidence type="ECO:0008006" key="4">
    <source>
        <dbReference type="Google" id="ProtNLM"/>
    </source>
</evidence>
<evidence type="ECO:0000256" key="1">
    <source>
        <dbReference type="SAM" id="Phobius"/>
    </source>
</evidence>
<keyword evidence="1" id="KW-0812">Transmembrane</keyword>
<dbReference type="RefSeq" id="WP_380906038.1">
    <property type="nucleotide sequence ID" value="NZ_JBHUEG010000019.1"/>
</dbReference>
<dbReference type="SUPFAM" id="SSF55961">
    <property type="entry name" value="Bet v1-like"/>
    <property type="match status" value="1"/>
</dbReference>
<name>A0ABW5KL81_9SPHI</name>
<organism evidence="2 3">
    <name type="scientific">Sphingobacterium suaedae</name>
    <dbReference type="NCBI Taxonomy" id="1686402"/>
    <lineage>
        <taxon>Bacteria</taxon>
        <taxon>Pseudomonadati</taxon>
        <taxon>Bacteroidota</taxon>
        <taxon>Sphingobacteriia</taxon>
        <taxon>Sphingobacteriales</taxon>
        <taxon>Sphingobacteriaceae</taxon>
        <taxon>Sphingobacterium</taxon>
    </lineage>
</organism>
<evidence type="ECO:0000313" key="2">
    <source>
        <dbReference type="EMBL" id="MFD2549719.1"/>
    </source>
</evidence>
<dbReference type="EMBL" id="JBHULR010000020">
    <property type="protein sequence ID" value="MFD2549719.1"/>
    <property type="molecule type" value="Genomic_DNA"/>
</dbReference>
<dbReference type="InterPro" id="IPR023393">
    <property type="entry name" value="START-like_dom_sf"/>
</dbReference>
<accession>A0ABW5KL81</accession>
<protein>
    <recommendedName>
        <fullName evidence="4">Coenzyme Q-binding protein COQ10 START domain-containing protein</fullName>
    </recommendedName>
</protein>
<gene>
    <name evidence="2" type="ORF">ACFSR5_18895</name>
</gene>
<evidence type="ECO:0000313" key="3">
    <source>
        <dbReference type="Proteomes" id="UP001597545"/>
    </source>
</evidence>
<comment type="caution">
    <text evidence="2">The sequence shown here is derived from an EMBL/GenBank/DDBJ whole genome shotgun (WGS) entry which is preliminary data.</text>
</comment>
<keyword evidence="3" id="KW-1185">Reference proteome</keyword>
<reference evidence="3" key="1">
    <citation type="journal article" date="2019" name="Int. J. Syst. Evol. Microbiol.">
        <title>The Global Catalogue of Microorganisms (GCM) 10K type strain sequencing project: providing services to taxonomists for standard genome sequencing and annotation.</title>
        <authorList>
            <consortium name="The Broad Institute Genomics Platform"/>
            <consortium name="The Broad Institute Genome Sequencing Center for Infectious Disease"/>
            <person name="Wu L."/>
            <person name="Ma J."/>
        </authorList>
    </citation>
    <scope>NUCLEOTIDE SEQUENCE [LARGE SCALE GENOMIC DNA]</scope>
    <source>
        <strain evidence="3">KCTC 42662</strain>
    </source>
</reference>
<sequence>MKMNRVITKRNETLANELTRMLALYAGQWLLRRGRNRKVGPLRLLSGGALLFVGATGRLPFEGLLRRANKNHGQVNCRVETRIQQPPALVYAYFHDLKNLKKHIPCAAAIEAPVAANEGWRVHLNILGMTCAWQIFVVKAEKNELIGWSAHEETFIYHTGKITIREGDLPQQSVVDFVFSYTPPGGKLGRALARPLDHVIQRYVDGFIRSVKLALEDRAYR</sequence>
<proteinExistence type="predicted"/>
<feature type="transmembrane region" description="Helical" evidence="1">
    <location>
        <begin position="42"/>
        <end position="61"/>
    </location>
</feature>
<keyword evidence="1" id="KW-1133">Transmembrane helix</keyword>
<dbReference type="Gene3D" id="3.30.530.20">
    <property type="match status" value="1"/>
</dbReference>
<keyword evidence="1" id="KW-0472">Membrane</keyword>
<dbReference type="Proteomes" id="UP001597545">
    <property type="component" value="Unassembled WGS sequence"/>
</dbReference>